<dbReference type="Pfam" id="PF00017">
    <property type="entry name" value="SH2"/>
    <property type="match status" value="1"/>
</dbReference>
<proteinExistence type="predicted"/>
<dbReference type="InterPro" id="IPR043539">
    <property type="entry name" value="Grb2-like"/>
</dbReference>
<dbReference type="Pfam" id="PF00018">
    <property type="entry name" value="SH3_1"/>
    <property type="match status" value="2"/>
</dbReference>
<dbReference type="PANTHER" id="PTHR46037">
    <property type="entry name" value="PROTEIN ENHANCER OF SEVENLESS 2B"/>
    <property type="match status" value="1"/>
</dbReference>
<evidence type="ECO:0000313" key="10">
    <source>
        <dbReference type="Proteomes" id="UP000663828"/>
    </source>
</evidence>
<accession>A0A813V1P5</accession>
<keyword evidence="1 4" id="KW-0728">SH3 domain</keyword>
<dbReference type="AlphaFoldDB" id="A0A813V1P5"/>
<feature type="region of interest" description="Disordered" evidence="5">
    <location>
        <begin position="161"/>
        <end position="193"/>
    </location>
</feature>
<dbReference type="SUPFAM" id="SSF50044">
    <property type="entry name" value="SH3-domain"/>
    <property type="match status" value="2"/>
</dbReference>
<reference evidence="8" key="1">
    <citation type="submission" date="2021-02" db="EMBL/GenBank/DDBJ databases">
        <authorList>
            <person name="Nowell W R."/>
        </authorList>
    </citation>
    <scope>NUCLEOTIDE SEQUENCE</scope>
</reference>
<feature type="domain" description="SH2" evidence="6">
    <location>
        <begin position="60"/>
        <end position="159"/>
    </location>
</feature>
<evidence type="ECO:0000259" key="6">
    <source>
        <dbReference type="PROSITE" id="PS50001"/>
    </source>
</evidence>
<evidence type="ECO:0000313" key="8">
    <source>
        <dbReference type="EMBL" id="CAF0835398.1"/>
    </source>
</evidence>
<dbReference type="SUPFAM" id="SSF55550">
    <property type="entry name" value="SH2 domain"/>
    <property type="match status" value="1"/>
</dbReference>
<dbReference type="SMART" id="SM00326">
    <property type="entry name" value="SH3"/>
    <property type="match status" value="2"/>
</dbReference>
<feature type="domain" description="SH3" evidence="7">
    <location>
        <begin position="193"/>
        <end position="250"/>
    </location>
</feature>
<evidence type="ECO:0000256" key="3">
    <source>
        <dbReference type="PROSITE-ProRule" id="PRU00191"/>
    </source>
</evidence>
<dbReference type="Gene3D" id="2.30.30.40">
    <property type="entry name" value="SH3 Domains"/>
    <property type="match status" value="2"/>
</dbReference>
<evidence type="ECO:0000313" key="11">
    <source>
        <dbReference type="Proteomes" id="UP000663852"/>
    </source>
</evidence>
<dbReference type="Gene3D" id="3.30.505.10">
    <property type="entry name" value="SH2 domain"/>
    <property type="match status" value="1"/>
</dbReference>
<dbReference type="EMBL" id="CAJNOJ010000019">
    <property type="protein sequence ID" value="CAF0835398.1"/>
    <property type="molecule type" value="Genomic_DNA"/>
</dbReference>
<evidence type="ECO:0000256" key="4">
    <source>
        <dbReference type="PROSITE-ProRule" id="PRU00192"/>
    </source>
</evidence>
<dbReference type="CDD" id="cd09941">
    <property type="entry name" value="SH2_Grb2_like"/>
    <property type="match status" value="1"/>
</dbReference>
<dbReference type="InterPro" id="IPR000980">
    <property type="entry name" value="SH2"/>
</dbReference>
<evidence type="ECO:0000256" key="5">
    <source>
        <dbReference type="SAM" id="MobiDB-lite"/>
    </source>
</evidence>
<feature type="compositionally biased region" description="Polar residues" evidence="5">
    <location>
        <begin position="161"/>
        <end position="180"/>
    </location>
</feature>
<dbReference type="CDD" id="cd11804">
    <property type="entry name" value="SH3_GRB2_like_N"/>
    <property type="match status" value="1"/>
</dbReference>
<name>A0A813V1P5_ADIRI</name>
<organism evidence="8 11">
    <name type="scientific">Adineta ricciae</name>
    <name type="common">Rotifer</name>
    <dbReference type="NCBI Taxonomy" id="249248"/>
    <lineage>
        <taxon>Eukaryota</taxon>
        <taxon>Metazoa</taxon>
        <taxon>Spiralia</taxon>
        <taxon>Gnathifera</taxon>
        <taxon>Rotifera</taxon>
        <taxon>Eurotatoria</taxon>
        <taxon>Bdelloidea</taxon>
        <taxon>Adinetida</taxon>
        <taxon>Adinetidae</taxon>
        <taxon>Adineta</taxon>
    </lineage>
</organism>
<dbReference type="InterPro" id="IPR001452">
    <property type="entry name" value="SH3_domain"/>
</dbReference>
<evidence type="ECO:0000256" key="2">
    <source>
        <dbReference type="ARBA" id="ARBA00022999"/>
    </source>
</evidence>
<dbReference type="Proteomes" id="UP000663828">
    <property type="component" value="Unassembled WGS sequence"/>
</dbReference>
<keyword evidence="10" id="KW-1185">Reference proteome</keyword>
<keyword evidence="2 3" id="KW-0727">SH2 domain</keyword>
<evidence type="ECO:0000313" key="9">
    <source>
        <dbReference type="EMBL" id="CAF1022844.1"/>
    </source>
</evidence>
<evidence type="ECO:0000259" key="7">
    <source>
        <dbReference type="PROSITE" id="PS50002"/>
    </source>
</evidence>
<comment type="caution">
    <text evidence="8">The sequence shown here is derived from an EMBL/GenBank/DDBJ whole genome shotgun (WGS) entry which is preliminary data.</text>
</comment>
<dbReference type="OrthoDB" id="10255964at2759"/>
<dbReference type="Proteomes" id="UP000663852">
    <property type="component" value="Unassembled WGS sequence"/>
</dbReference>
<feature type="domain" description="SH3" evidence="7">
    <location>
        <begin position="1"/>
        <end position="58"/>
    </location>
</feature>
<dbReference type="InterPro" id="IPR036860">
    <property type="entry name" value="SH2_dom_sf"/>
</dbReference>
<dbReference type="PRINTS" id="PR00499">
    <property type="entry name" value="P67PHOX"/>
</dbReference>
<evidence type="ECO:0000256" key="1">
    <source>
        <dbReference type="ARBA" id="ARBA00022443"/>
    </source>
</evidence>
<dbReference type="PRINTS" id="PR00452">
    <property type="entry name" value="SH3DOMAIN"/>
</dbReference>
<gene>
    <name evidence="8" type="ORF">EDS130_LOCUS6559</name>
    <name evidence="9" type="ORF">XAT740_LOCUS14329</name>
</gene>
<dbReference type="PROSITE" id="PS50001">
    <property type="entry name" value="SH2"/>
    <property type="match status" value="1"/>
</dbReference>
<dbReference type="PROSITE" id="PS50002">
    <property type="entry name" value="SH3"/>
    <property type="match status" value="2"/>
</dbReference>
<dbReference type="InterPro" id="IPR036028">
    <property type="entry name" value="SH3-like_dom_sf"/>
</dbReference>
<protein>
    <submittedName>
        <fullName evidence="8">Uncharacterized protein</fullName>
    </submittedName>
</protein>
<sequence length="250" mass="28603">MQAYGRYDFNATANDELSFQKGAVLKVLNMEEDMNWYKAELKGQEGYVPKTYIEVVPHPWFYGSISRAEAEKILLQKDPGSQRYQQPDGAFLVRMCESSPGDFSLSVKCQDQVQHFKVLRDGMGKYFLWVVKFDSINELIDYHRSTSVNRGQHLLLKDMGSDQTTSYNNKNGPRTVQNFQQPPPPPMSSGPSNDGQIYIAAYDFQPQEEGEIELKRGDRIRMLDQSDANWWKGEVHGTVGLFPATYVRPL</sequence>
<dbReference type="SMART" id="SM00252">
    <property type="entry name" value="SH2"/>
    <property type="match status" value="1"/>
</dbReference>
<dbReference type="PRINTS" id="PR00401">
    <property type="entry name" value="SH2DOMAIN"/>
</dbReference>
<dbReference type="EMBL" id="CAJNOR010000857">
    <property type="protein sequence ID" value="CAF1022844.1"/>
    <property type="molecule type" value="Genomic_DNA"/>
</dbReference>